<organism evidence="1 2">
    <name type="scientific">Pedobacter antarcticus 4BY</name>
    <dbReference type="NCBI Taxonomy" id="1358423"/>
    <lineage>
        <taxon>Bacteria</taxon>
        <taxon>Pseudomonadati</taxon>
        <taxon>Bacteroidota</taxon>
        <taxon>Sphingobacteriia</taxon>
        <taxon>Sphingobacteriales</taxon>
        <taxon>Sphingobacteriaceae</taxon>
        <taxon>Pedobacter</taxon>
    </lineage>
</organism>
<evidence type="ECO:0000313" key="1">
    <source>
        <dbReference type="EMBL" id="KEQ31651.1"/>
    </source>
</evidence>
<dbReference type="RefSeq" id="WP_037437831.1">
    <property type="nucleotide sequence ID" value="NZ_JNFF01000008.1"/>
</dbReference>
<sequence>MIIIHNFPASYGDTFIIEIQDATFDAVNILVDCGKGFKSGAQKYLEKMGLDRAHKIDRFIITHFDDDHIAGAYNFLKENGDPLNPSIIEIKQIWLNTFRHLQFKKRKPGQLSATETNKLNLFKSAFPSVSESQEESEIGAAQALLAGQIIFEKGYDWNTDFGGQACIAPTKITIAENVTLHLLTPSVEKLEAIETFFINKLNDDFGLNPTQEDIFDDAFELFLKSNERLKMEEIEISAGTSEISVERIDQLVKTAEYTPDLSPGNGSSISFIIETSHRKLLFLADAHAEDVIQALEKIFTECKRPIHFDAIKIAHHGSFRNNKPELFKLIDSDKFIFSTNGKHPKHIHPDVETIAHIVSRPLPSCFSVRTLYFNHSFVEKQVHLAALEKKELQDKFNYKISMEREISI</sequence>
<dbReference type="SUPFAM" id="SSF56281">
    <property type="entry name" value="Metallo-hydrolase/oxidoreductase"/>
    <property type="match status" value="1"/>
</dbReference>
<dbReference type="EMBL" id="JNFF01000008">
    <property type="protein sequence ID" value="KEQ31651.1"/>
    <property type="molecule type" value="Genomic_DNA"/>
</dbReference>
<comment type="caution">
    <text evidence="1">The sequence shown here is derived from an EMBL/GenBank/DDBJ whole genome shotgun (WGS) entry which is preliminary data.</text>
</comment>
<gene>
    <name evidence="1" type="ORF">N180_15550</name>
</gene>
<dbReference type="Gene3D" id="3.60.15.10">
    <property type="entry name" value="Ribonuclease Z/Hydroxyacylglutathione hydrolase-like"/>
    <property type="match status" value="1"/>
</dbReference>
<protein>
    <recommendedName>
        <fullName evidence="3">Metallo-beta-lactamase domain-containing protein</fullName>
    </recommendedName>
</protein>
<dbReference type="PANTHER" id="PTHR30619">
    <property type="entry name" value="DNA INTERNALIZATION/COMPETENCE PROTEIN COMEC/REC2"/>
    <property type="match status" value="1"/>
</dbReference>
<dbReference type="AlphaFoldDB" id="A0A081PLS8"/>
<reference evidence="1 2" key="1">
    <citation type="journal article" date="1992" name="Int. J. Syst. Bacteriol.">
        <title>Sphingobacterium antarcticus sp. nov. a Psychrotrophic Bacterium from the Soils of Schirmacher Oasis, Antarctica.</title>
        <authorList>
            <person name="Shivaji S."/>
            <person name="Ray M.K."/>
            <person name="Rao N.S."/>
            <person name="Saiserr L."/>
            <person name="Jagannadham M.V."/>
            <person name="Kumar G.S."/>
            <person name="Reddy G."/>
            <person name="Bhargava P.M."/>
        </authorList>
    </citation>
    <scope>NUCLEOTIDE SEQUENCE [LARGE SCALE GENOMIC DNA]</scope>
    <source>
        <strain evidence="1 2">4BY</strain>
    </source>
</reference>
<keyword evidence="2" id="KW-1185">Reference proteome</keyword>
<accession>A0A081PLS8</accession>
<name>A0A081PLS8_9SPHI</name>
<evidence type="ECO:0008006" key="3">
    <source>
        <dbReference type="Google" id="ProtNLM"/>
    </source>
</evidence>
<dbReference type="InterPro" id="IPR052159">
    <property type="entry name" value="Competence_DNA_uptake"/>
</dbReference>
<dbReference type="InterPro" id="IPR036866">
    <property type="entry name" value="RibonucZ/Hydroxyglut_hydro"/>
</dbReference>
<dbReference type="OrthoDB" id="418728at2"/>
<dbReference type="Proteomes" id="UP000028007">
    <property type="component" value="Unassembled WGS sequence"/>
</dbReference>
<proteinExistence type="predicted"/>
<evidence type="ECO:0000313" key="2">
    <source>
        <dbReference type="Proteomes" id="UP000028007"/>
    </source>
</evidence>
<dbReference type="PANTHER" id="PTHR30619:SF1">
    <property type="entry name" value="RECOMBINATION PROTEIN 2"/>
    <property type="match status" value="1"/>
</dbReference>
<dbReference type="eggNOG" id="COG2333">
    <property type="taxonomic scope" value="Bacteria"/>
</dbReference>